<dbReference type="InterPro" id="IPR024173">
    <property type="entry name" value="Pesterase_MJ0037-like"/>
</dbReference>
<organism evidence="2 3">
    <name type="scientific">Chelatococcus asaccharovorans</name>
    <dbReference type="NCBI Taxonomy" id="28210"/>
    <lineage>
        <taxon>Bacteria</taxon>
        <taxon>Pseudomonadati</taxon>
        <taxon>Pseudomonadota</taxon>
        <taxon>Alphaproteobacteria</taxon>
        <taxon>Hyphomicrobiales</taxon>
        <taxon>Chelatococcaceae</taxon>
        <taxon>Chelatococcus</taxon>
    </lineage>
</organism>
<dbReference type="AlphaFoldDB" id="A0A2V3U9V2"/>
<dbReference type="SUPFAM" id="SSF56300">
    <property type="entry name" value="Metallo-dependent phosphatases"/>
    <property type="match status" value="1"/>
</dbReference>
<evidence type="ECO:0000313" key="3">
    <source>
        <dbReference type="Proteomes" id="UP000248021"/>
    </source>
</evidence>
<dbReference type="PIRSF" id="PIRSF000887">
    <property type="entry name" value="Pesterase_MJ0037"/>
    <property type="match status" value="1"/>
</dbReference>
<dbReference type="RefSeq" id="WP_110374397.1">
    <property type="nucleotide sequence ID" value="NZ_JAHBRY010000001.1"/>
</dbReference>
<dbReference type="InterPro" id="IPR029052">
    <property type="entry name" value="Metallo-depent_PP-like"/>
</dbReference>
<protein>
    <submittedName>
        <fullName evidence="2">Putative phosphoesterase</fullName>
    </submittedName>
</protein>
<dbReference type="Gene3D" id="3.60.21.10">
    <property type="match status" value="1"/>
</dbReference>
<dbReference type="InterPro" id="IPR026336">
    <property type="entry name" value="PdeM-like"/>
</dbReference>
<dbReference type="NCBIfam" id="TIGR04123">
    <property type="entry name" value="P_estr_lig_assc"/>
    <property type="match status" value="1"/>
</dbReference>
<evidence type="ECO:0000259" key="1">
    <source>
        <dbReference type="Pfam" id="PF00149"/>
    </source>
</evidence>
<dbReference type="GO" id="GO:0016787">
    <property type="term" value="F:hydrolase activity"/>
    <property type="evidence" value="ECO:0007669"/>
    <property type="project" value="InterPro"/>
</dbReference>
<gene>
    <name evidence="2" type="ORF">C7450_10495</name>
</gene>
<dbReference type="InterPro" id="IPR004843">
    <property type="entry name" value="Calcineurin-like_PHP"/>
</dbReference>
<feature type="domain" description="Calcineurin-like phosphoesterase" evidence="1">
    <location>
        <begin position="41"/>
        <end position="126"/>
    </location>
</feature>
<dbReference type="PANTHER" id="PTHR39323">
    <property type="entry name" value="BLR1149 PROTEIN"/>
    <property type="match status" value="1"/>
</dbReference>
<dbReference type="Proteomes" id="UP000248021">
    <property type="component" value="Unassembled WGS sequence"/>
</dbReference>
<dbReference type="PANTHER" id="PTHR39323:SF1">
    <property type="entry name" value="BLR1149 PROTEIN"/>
    <property type="match status" value="1"/>
</dbReference>
<comment type="caution">
    <text evidence="2">The sequence shown here is derived from an EMBL/GenBank/DDBJ whole genome shotgun (WGS) entry which is preliminary data.</text>
</comment>
<keyword evidence="3" id="KW-1185">Reference proteome</keyword>
<evidence type="ECO:0000313" key="2">
    <source>
        <dbReference type="EMBL" id="PXW60044.1"/>
    </source>
</evidence>
<proteinExistence type="predicted"/>
<dbReference type="EMBL" id="QJJK01000004">
    <property type="protein sequence ID" value="PXW60044.1"/>
    <property type="molecule type" value="Genomic_DNA"/>
</dbReference>
<dbReference type="OrthoDB" id="9795838at2"/>
<dbReference type="Pfam" id="PF00149">
    <property type="entry name" value="Metallophos"/>
    <property type="match status" value="1"/>
</dbReference>
<reference evidence="2 3" key="1">
    <citation type="submission" date="2018-05" db="EMBL/GenBank/DDBJ databases">
        <title>Genomic Encyclopedia of Type Strains, Phase IV (KMG-IV): sequencing the most valuable type-strain genomes for metagenomic binning, comparative biology and taxonomic classification.</title>
        <authorList>
            <person name="Goeker M."/>
        </authorList>
    </citation>
    <scope>NUCLEOTIDE SEQUENCE [LARGE SCALE GENOMIC DNA]</scope>
    <source>
        <strain evidence="2 3">DSM 6462</strain>
    </source>
</reference>
<name>A0A2V3U9V2_9HYPH</name>
<sequence>MVVARDDEVAGQDTAGALVLGLHAAKADPSGALFLCEAQMLVVADLHLEKGSSYARRRIFLPPYDTRATLERLAAVIDTHAPRIVVALGDSFHDDGGGSRLDAGDWERLATLQRGRQWIWITGNHDPSPPAGVGGDVVAEIATGGIALRHVPGSAPDCRAAFELAGHLHPVAKVAARGQVVRRRCFAFGPRRGILPAFGAYAGGLNVRDRAFAPLFPDGLTAHVLGRRTFAIAAPRLLPD</sequence>
<accession>A0A2V3U9V2</accession>